<dbReference type="RefSeq" id="WP_257177923.1">
    <property type="nucleotide sequence ID" value="NZ_CP028989.1"/>
</dbReference>
<dbReference type="PANTHER" id="PTHR45947:SF3">
    <property type="entry name" value="SULFOQUINOVOSYL TRANSFERASE SQD2"/>
    <property type="match status" value="1"/>
</dbReference>
<organism evidence="2 3">
    <name type="scientific">Bradyrhizobium betae</name>
    <dbReference type="NCBI Taxonomy" id="244734"/>
    <lineage>
        <taxon>Bacteria</taxon>
        <taxon>Pseudomonadati</taxon>
        <taxon>Pseudomonadota</taxon>
        <taxon>Alphaproteobacteria</taxon>
        <taxon>Hyphomicrobiales</taxon>
        <taxon>Nitrobacteraceae</taxon>
        <taxon>Bradyrhizobium</taxon>
    </lineage>
</organism>
<proteinExistence type="predicted"/>
<dbReference type="Pfam" id="PF13439">
    <property type="entry name" value="Glyco_transf_4"/>
    <property type="match status" value="1"/>
</dbReference>
<reference evidence="2" key="1">
    <citation type="submission" date="2018-04" db="EMBL/GenBank/DDBJ databases">
        <title>Genomes of Endosymbiotic and Endophytic Bradyrhizobium Publication status.</title>
        <authorList>
            <person name="Guha S."/>
            <person name="Jorrin B."/>
            <person name="Sarkar M."/>
            <person name="Poole P.S."/>
            <person name="DasGupta M."/>
        </authorList>
    </citation>
    <scope>NUCLEOTIDE SEQUENCE</scope>
    <source>
        <strain evidence="2">WBOS16</strain>
    </source>
</reference>
<sequence>MKVLVYPHSMELGGSQLNAVQLAEAVRDLGHQVTVASETGPLMDRVRETGLEHIEIPRHRARPSPRVSQMLRNIVNGGGVDVVHGHEWPPIVEAFLNVGLSTRTAVVGTVMSMSVPSFLPRSVPLTVGTEMIRRAAVAAGHQDVTLLEPPVDTKSDHPLLDGTSFRVAQNIGPDEIVIAMVCRLVPNLKLEGLLSACDAVGAMDLDGLTVRLLIIGDGPARPTVEARAARINALLGRTAVILVGEMSDPRPGYAAADVIIGQGGSALRGMAFGKPLVVIGEDGFSELLTPESAPTFLRQGWYGLGRGSRGAGPDALRSALEVVLVSTSLRQELGSFGRRLVENRFSLAHAARTIEQTYLRALRGKIARGRRLTDAGRCAASLARYKIQRKYQRWMGLASAEDDNDRARISQVLSARATTPCSVRVAPDPAGEVSRETDS</sequence>
<dbReference type="Proteomes" id="UP001058872">
    <property type="component" value="Chromosome"/>
</dbReference>
<dbReference type="EMBL" id="CP028989">
    <property type="protein sequence ID" value="UUO67138.1"/>
    <property type="molecule type" value="Genomic_DNA"/>
</dbReference>
<feature type="domain" description="Glycosyltransferase subfamily 4-like N-terminal" evidence="1">
    <location>
        <begin position="13"/>
        <end position="110"/>
    </location>
</feature>
<dbReference type="Gene3D" id="3.40.50.2000">
    <property type="entry name" value="Glycogen Phosphorylase B"/>
    <property type="match status" value="2"/>
</dbReference>
<name>A0AAE9STD6_9BRAD</name>
<dbReference type="AlphaFoldDB" id="A0AAE9STD6"/>
<gene>
    <name evidence="2" type="ORF">DCM83_19335</name>
</gene>
<dbReference type="GO" id="GO:0016758">
    <property type="term" value="F:hexosyltransferase activity"/>
    <property type="evidence" value="ECO:0007669"/>
    <property type="project" value="TreeGrafter"/>
</dbReference>
<protein>
    <submittedName>
        <fullName evidence="2">Group 1 glycosyl transferase</fullName>
    </submittedName>
</protein>
<evidence type="ECO:0000313" key="3">
    <source>
        <dbReference type="Proteomes" id="UP001058872"/>
    </source>
</evidence>
<evidence type="ECO:0000259" key="1">
    <source>
        <dbReference type="Pfam" id="PF13439"/>
    </source>
</evidence>
<keyword evidence="2" id="KW-0808">Transferase</keyword>
<dbReference type="Pfam" id="PF13692">
    <property type="entry name" value="Glyco_trans_1_4"/>
    <property type="match status" value="1"/>
</dbReference>
<dbReference type="InterPro" id="IPR050194">
    <property type="entry name" value="Glycosyltransferase_grp1"/>
</dbReference>
<dbReference type="InterPro" id="IPR028098">
    <property type="entry name" value="Glyco_trans_4-like_N"/>
</dbReference>
<evidence type="ECO:0000313" key="2">
    <source>
        <dbReference type="EMBL" id="UUO67138.1"/>
    </source>
</evidence>
<dbReference type="CDD" id="cd03801">
    <property type="entry name" value="GT4_PimA-like"/>
    <property type="match status" value="1"/>
</dbReference>
<accession>A0AAE9STD6</accession>
<dbReference type="PANTHER" id="PTHR45947">
    <property type="entry name" value="SULFOQUINOVOSYL TRANSFERASE SQD2"/>
    <property type="match status" value="1"/>
</dbReference>
<dbReference type="SUPFAM" id="SSF53756">
    <property type="entry name" value="UDP-Glycosyltransferase/glycogen phosphorylase"/>
    <property type="match status" value="1"/>
</dbReference>